<evidence type="ECO:0000313" key="3">
    <source>
        <dbReference type="Proteomes" id="UP000326924"/>
    </source>
</evidence>
<dbReference type="EMBL" id="VXIS01000082">
    <property type="protein sequence ID" value="KAA8906957.1"/>
    <property type="molecule type" value="Genomic_DNA"/>
</dbReference>
<reference evidence="2 3" key="1">
    <citation type="submission" date="2019-09" db="EMBL/GenBank/DDBJ databases">
        <title>Draft genome of the ectomycorrhizal ascomycete Sphaerosporella brunnea.</title>
        <authorList>
            <consortium name="DOE Joint Genome Institute"/>
            <person name="Benucci G.M."/>
            <person name="Marozzi G."/>
            <person name="Antonielli L."/>
            <person name="Sanchez S."/>
            <person name="Marco P."/>
            <person name="Wang X."/>
            <person name="Falini L.B."/>
            <person name="Barry K."/>
            <person name="Haridas S."/>
            <person name="Lipzen A."/>
            <person name="Labutti K."/>
            <person name="Grigoriev I.V."/>
            <person name="Murat C."/>
            <person name="Martin F."/>
            <person name="Albertini E."/>
            <person name="Donnini D."/>
            <person name="Bonito G."/>
        </authorList>
    </citation>
    <scope>NUCLEOTIDE SEQUENCE [LARGE SCALE GENOMIC DNA]</scope>
    <source>
        <strain evidence="2 3">Sb_GMNB300</strain>
    </source>
</reference>
<sequence>MPKKKSHDTNAGGASSSIVAVKNPPAAEVTATVQVATKSRRRNRRSRRQASSVKAKNDPSTAMEEPAKTEDTTSPAGNTTDAKEPTKDFMETFENQMLGDYLLFQFELAAKGDLGGAIQLQRRCGGC</sequence>
<feature type="region of interest" description="Disordered" evidence="1">
    <location>
        <begin position="1"/>
        <end position="89"/>
    </location>
</feature>
<name>A0A5J5EY46_9PEZI</name>
<feature type="compositionally biased region" description="Low complexity" evidence="1">
    <location>
        <begin position="26"/>
        <end position="37"/>
    </location>
</feature>
<feature type="compositionally biased region" description="Basic residues" evidence="1">
    <location>
        <begin position="38"/>
        <end position="48"/>
    </location>
</feature>
<evidence type="ECO:0000256" key="1">
    <source>
        <dbReference type="SAM" id="MobiDB-lite"/>
    </source>
</evidence>
<evidence type="ECO:0000313" key="2">
    <source>
        <dbReference type="EMBL" id="KAA8906957.1"/>
    </source>
</evidence>
<accession>A0A5J5EY46</accession>
<dbReference type="InParanoid" id="A0A5J5EY46"/>
<dbReference type="AlphaFoldDB" id="A0A5J5EY46"/>
<protein>
    <submittedName>
        <fullName evidence="2">Uncharacterized protein</fullName>
    </submittedName>
</protein>
<gene>
    <name evidence="2" type="ORF">FN846DRAFT_906755</name>
</gene>
<comment type="caution">
    <text evidence="2">The sequence shown here is derived from an EMBL/GenBank/DDBJ whole genome shotgun (WGS) entry which is preliminary data.</text>
</comment>
<proteinExistence type="predicted"/>
<dbReference type="Proteomes" id="UP000326924">
    <property type="component" value="Unassembled WGS sequence"/>
</dbReference>
<keyword evidence="3" id="KW-1185">Reference proteome</keyword>
<organism evidence="2 3">
    <name type="scientific">Sphaerosporella brunnea</name>
    <dbReference type="NCBI Taxonomy" id="1250544"/>
    <lineage>
        <taxon>Eukaryota</taxon>
        <taxon>Fungi</taxon>
        <taxon>Dikarya</taxon>
        <taxon>Ascomycota</taxon>
        <taxon>Pezizomycotina</taxon>
        <taxon>Pezizomycetes</taxon>
        <taxon>Pezizales</taxon>
        <taxon>Pyronemataceae</taxon>
        <taxon>Sphaerosporella</taxon>
    </lineage>
</organism>